<dbReference type="EMBL" id="CAMXCT020000001">
    <property type="protein sequence ID" value="CAL1125566.1"/>
    <property type="molecule type" value="Genomic_DNA"/>
</dbReference>
<protein>
    <submittedName>
        <fullName evidence="9">ABC transporter permease protein NatB (ABC-type Na(+) transporter)</fullName>
    </submittedName>
</protein>
<feature type="domain" description="ABC-2 type transporter transmembrane" evidence="7">
    <location>
        <begin position="79"/>
        <end position="392"/>
    </location>
</feature>
<dbReference type="NCBIfam" id="NF041647">
    <property type="entry name" value="ABC_perm_CPBP"/>
    <property type="match status" value="1"/>
</dbReference>
<evidence type="ECO:0000313" key="10">
    <source>
        <dbReference type="Proteomes" id="UP001152797"/>
    </source>
</evidence>
<dbReference type="GO" id="GO:0080120">
    <property type="term" value="P:CAAX-box protein maturation"/>
    <property type="evidence" value="ECO:0007669"/>
    <property type="project" value="UniProtKB-ARBA"/>
</dbReference>
<organism evidence="8">
    <name type="scientific">Cladocopium goreaui</name>
    <dbReference type="NCBI Taxonomy" id="2562237"/>
    <lineage>
        <taxon>Eukaryota</taxon>
        <taxon>Sar</taxon>
        <taxon>Alveolata</taxon>
        <taxon>Dinophyceae</taxon>
        <taxon>Suessiales</taxon>
        <taxon>Symbiodiniaceae</taxon>
        <taxon>Cladocopium</taxon>
    </lineage>
</organism>
<gene>
    <name evidence="8" type="ORF">C1SCF055_LOCUS781</name>
</gene>
<evidence type="ECO:0000256" key="2">
    <source>
        <dbReference type="ARBA" id="ARBA00022692"/>
    </source>
</evidence>
<feature type="transmembrane region" description="Helical" evidence="5">
    <location>
        <begin position="203"/>
        <end position="221"/>
    </location>
</feature>
<comment type="caution">
    <text evidence="8">The sequence shown here is derived from an EMBL/GenBank/DDBJ whole genome shotgun (WGS) entry which is preliminary data.</text>
</comment>
<proteinExistence type="predicted"/>
<evidence type="ECO:0000256" key="4">
    <source>
        <dbReference type="ARBA" id="ARBA00023136"/>
    </source>
</evidence>
<dbReference type="OrthoDB" id="2017864at2759"/>
<evidence type="ECO:0000313" key="8">
    <source>
        <dbReference type="EMBL" id="CAI3972191.1"/>
    </source>
</evidence>
<dbReference type="AlphaFoldDB" id="A0A9P1BIK5"/>
<feature type="transmembrane region" description="Helical" evidence="5">
    <location>
        <begin position="613"/>
        <end position="638"/>
    </location>
</feature>
<reference evidence="8" key="1">
    <citation type="submission" date="2022-10" db="EMBL/GenBank/DDBJ databases">
        <authorList>
            <person name="Chen Y."/>
            <person name="Dougan E. K."/>
            <person name="Chan C."/>
            <person name="Rhodes N."/>
            <person name="Thang M."/>
        </authorList>
    </citation>
    <scope>NUCLEOTIDE SEQUENCE</scope>
</reference>
<feature type="transmembrane region" description="Helical" evidence="5">
    <location>
        <begin position="555"/>
        <end position="577"/>
    </location>
</feature>
<feature type="transmembrane region" description="Helical" evidence="5">
    <location>
        <begin position="461"/>
        <end position="481"/>
    </location>
</feature>
<evidence type="ECO:0000259" key="7">
    <source>
        <dbReference type="Pfam" id="PF12698"/>
    </source>
</evidence>
<dbReference type="Proteomes" id="UP001152797">
    <property type="component" value="Unassembled WGS sequence"/>
</dbReference>
<keyword evidence="4 5" id="KW-0472">Membrane</keyword>
<dbReference type="EMBL" id="CAMXCT030000001">
    <property type="protein sequence ID" value="CAL4759503.1"/>
    <property type="molecule type" value="Genomic_DNA"/>
</dbReference>
<dbReference type="GO" id="GO:0140359">
    <property type="term" value="F:ABC-type transporter activity"/>
    <property type="evidence" value="ECO:0007669"/>
    <property type="project" value="InterPro"/>
</dbReference>
<feature type="transmembrane region" description="Helical" evidence="5">
    <location>
        <begin position="589"/>
        <end position="606"/>
    </location>
</feature>
<feature type="transmembrane region" description="Helical" evidence="5">
    <location>
        <begin position="348"/>
        <end position="367"/>
    </location>
</feature>
<dbReference type="InterPro" id="IPR003675">
    <property type="entry name" value="Rce1/LyrA-like_dom"/>
</dbReference>
<feature type="transmembrane region" description="Helical" evidence="5">
    <location>
        <begin position="374"/>
        <end position="397"/>
    </location>
</feature>
<comment type="subcellular location">
    <subcellularLocation>
        <location evidence="1">Membrane</location>
        <topology evidence="1">Multi-pass membrane protein</topology>
    </subcellularLocation>
</comment>
<feature type="transmembrane region" description="Helical" evidence="5">
    <location>
        <begin position="251"/>
        <end position="277"/>
    </location>
</feature>
<evidence type="ECO:0000256" key="3">
    <source>
        <dbReference type="ARBA" id="ARBA00022989"/>
    </source>
</evidence>
<dbReference type="GO" id="GO:0016020">
    <property type="term" value="C:membrane"/>
    <property type="evidence" value="ECO:0007669"/>
    <property type="project" value="UniProtKB-SubCell"/>
</dbReference>
<feature type="transmembrane region" description="Helical" evidence="5">
    <location>
        <begin position="501"/>
        <end position="521"/>
    </location>
</feature>
<evidence type="ECO:0000256" key="5">
    <source>
        <dbReference type="SAM" id="Phobius"/>
    </source>
</evidence>
<dbReference type="Pfam" id="PF12698">
    <property type="entry name" value="ABC2_membrane_3"/>
    <property type="match status" value="1"/>
</dbReference>
<feature type="domain" description="CAAX prenyl protease 2/Lysostaphin resistance protein A-like" evidence="6">
    <location>
        <begin position="554"/>
        <end position="641"/>
    </location>
</feature>
<keyword evidence="10" id="KW-1185">Reference proteome</keyword>
<dbReference type="PANTHER" id="PTHR43471">
    <property type="entry name" value="ABC TRANSPORTER PERMEASE"/>
    <property type="match status" value="1"/>
</dbReference>
<feature type="transmembrane region" description="Helical" evidence="5">
    <location>
        <begin position="673"/>
        <end position="692"/>
    </location>
</feature>
<dbReference type="GO" id="GO:0004175">
    <property type="term" value="F:endopeptidase activity"/>
    <property type="evidence" value="ECO:0007669"/>
    <property type="project" value="UniProtKB-ARBA"/>
</dbReference>
<dbReference type="PANTHER" id="PTHR43471:SF3">
    <property type="entry name" value="ABC TRANSPORTER PERMEASE PROTEIN NATB"/>
    <property type="match status" value="1"/>
</dbReference>
<feature type="transmembrane region" description="Helical" evidence="5">
    <location>
        <begin position="324"/>
        <end position="342"/>
    </location>
</feature>
<dbReference type="EMBL" id="CAMXCT010000001">
    <property type="protein sequence ID" value="CAI3972191.1"/>
    <property type="molecule type" value="Genomic_DNA"/>
</dbReference>
<evidence type="ECO:0000256" key="1">
    <source>
        <dbReference type="ARBA" id="ARBA00004141"/>
    </source>
</evidence>
<keyword evidence="2 5" id="KW-0812">Transmembrane</keyword>
<dbReference type="InterPro" id="IPR013525">
    <property type="entry name" value="ABC2_TM"/>
</dbReference>
<feature type="transmembrane region" description="Helical" evidence="5">
    <location>
        <begin position="292"/>
        <end position="312"/>
    </location>
</feature>
<feature type="transmembrane region" description="Helical" evidence="5">
    <location>
        <begin position="432"/>
        <end position="454"/>
    </location>
</feature>
<name>A0A9P1BIK5_9DINO</name>
<reference evidence="9 10" key="2">
    <citation type="submission" date="2024-05" db="EMBL/GenBank/DDBJ databases">
        <authorList>
            <person name="Chen Y."/>
            <person name="Shah S."/>
            <person name="Dougan E. K."/>
            <person name="Thang M."/>
            <person name="Chan C."/>
        </authorList>
    </citation>
    <scope>NUCLEOTIDE SEQUENCE [LARGE SCALE GENOMIC DNA]</scope>
</reference>
<keyword evidence="3 5" id="KW-1133">Transmembrane helix</keyword>
<sequence length="727" mass="80166">MGLSFFQVSQFVREQPTRVFIAGAREVTGDEELPPLITNGRFAEYLFDGDPTRTRLLELEFNPPEDTEVDLLPGGEITEVQAIEWVRQGVFEVVVIFPPDFANQLEEYRQQLRELREGGEQDEGAADLMVRVPGPSIYHNSANETSQIAYLRISQVLQRWTEMIGQSNLQFSGVPETAADPVDVANVDVADSDHKDAAIWSKIFPFMVLLWAMTGAFYPAVDLCAGEKERGTLETLLSSPASRVEIVWGKLLTITLFSMATAVLNLISVALTGLFLLRQLNTFAMPPALTPLWLLLVLIPVSALFSALCLALAAMARSTKEGQYYLMPLMMVTMPLVILPMAPGVELSLGNSLIPITGVMLLLRALLEGNYVVALPYVAPVVLVTIGCCLLAIRWAVDQFNSENVLFRESERLDLGLWLKHLVRDRGDTPSVAEALFCCILILMIRVFMGLALAQPHDFRGFIVLAAVTQLVVIATPVLLMTTMLTRKPLRTLLLDRRPPVWSFVAVVVLAVAIHPVVTALRNLVMYLYPLSEEVAAQLNDLGGMMGGPMTAQRLMLLLLVMAIVPAICEELAFRGFVLSGLRHMGHKWQAIVVSAFFFGVTHAIFQQSIVACFLGVLLGFIAVQTGSLIPCVLYHGLHNSLALLSSQALAETASDPAWRFLVSQTEDGGLTYHWSVVTLGAVASAAILAWMSSKPHPMSSEETLQDAWLRRRRVIARWELSFLALL</sequence>
<evidence type="ECO:0000259" key="6">
    <source>
        <dbReference type="Pfam" id="PF02517"/>
    </source>
</evidence>
<dbReference type="Pfam" id="PF02517">
    <property type="entry name" value="Rce1-like"/>
    <property type="match status" value="1"/>
</dbReference>
<evidence type="ECO:0000313" key="9">
    <source>
        <dbReference type="EMBL" id="CAL4759503.1"/>
    </source>
</evidence>
<accession>A0A9P1BIK5</accession>